<feature type="domain" description="Sacsin/Nov" evidence="1">
    <location>
        <begin position="95"/>
        <end position="199"/>
    </location>
</feature>
<organism evidence="2 3">
    <name type="scientific">Taxus chinensis</name>
    <name type="common">Chinese yew</name>
    <name type="synonym">Taxus wallichiana var. chinensis</name>
    <dbReference type="NCBI Taxonomy" id="29808"/>
    <lineage>
        <taxon>Eukaryota</taxon>
        <taxon>Viridiplantae</taxon>
        <taxon>Streptophyta</taxon>
        <taxon>Embryophyta</taxon>
        <taxon>Tracheophyta</taxon>
        <taxon>Spermatophyta</taxon>
        <taxon>Pinopsida</taxon>
        <taxon>Pinidae</taxon>
        <taxon>Conifers II</taxon>
        <taxon>Cupressales</taxon>
        <taxon>Taxaceae</taxon>
        <taxon>Taxus</taxon>
    </lineage>
</organism>
<dbReference type="Gene3D" id="3.30.565.10">
    <property type="entry name" value="Histidine kinase-like ATPase, C-terminal domain"/>
    <property type="match status" value="1"/>
</dbReference>
<accession>A0AA38GS83</accession>
<keyword evidence="3" id="KW-1185">Reference proteome</keyword>
<dbReference type="PANTHER" id="PTHR32387:SF3">
    <property type="entry name" value="ATP_DNA BINDING PROTEIN"/>
    <property type="match status" value="1"/>
</dbReference>
<feature type="non-terminal residue" evidence="2">
    <location>
        <position position="1471"/>
    </location>
</feature>
<dbReference type="Pfam" id="PF25794">
    <property type="entry name" value="SACS"/>
    <property type="match status" value="1"/>
</dbReference>
<dbReference type="PANTHER" id="PTHR32387">
    <property type="entry name" value="WU:FJ29H11"/>
    <property type="match status" value="1"/>
</dbReference>
<dbReference type="NCBIfam" id="NF047352">
    <property type="entry name" value="P_loop_sacsin"/>
    <property type="match status" value="1"/>
</dbReference>
<dbReference type="EMBL" id="JAHRHJ020000001">
    <property type="protein sequence ID" value="KAH9328704.1"/>
    <property type="molecule type" value="Genomic_DNA"/>
</dbReference>
<proteinExistence type="predicted"/>
<sequence>VEDNDPEMELTLNLHTTLSCYKIATMQDDFSELEKNRSLNDTTAKLSCLLSCVTQMPTPREHVEQIRSCKFSIGQEDNPLIEDLHQAVKRLSAELYTKDVHFLMELIQNAEDNYYPPNVEPSLEFFITSRDITAVGAPATLLVFYNEMGFTSSNIESLCSVGRSTKKGKKQGSYIGEKGIGFKSVFLVMRQPYIFSNGYQIRFNEVPPMDTKIGYIVPEWVDEKPKIKDILEVYGGKHRTNTKLPNTIIILPLRPEKVEAVKYQLAKIHPEVILFMSKIKKLSILGDKKNFDNTISVSKEAIFQTLKDKQSETFILHLSSKENPKSSKPNGKCSYYMWKQKFPVKTQNKVEGREEVDNWVITLAFPRQERVTTRNKMGTGIYAFLPTEMVTGFPFIIQADFLLVSSRESITWDNTWNKGILDCIPSAFCSAFLFFVKNLAPASSRSYCCDKYLPINDPCYPELKRVRDAIRTKLKTQEVILCEHQFCTPLQARRILPAFRNILQKATDQCGLQKPSALWSSGVFVVHPCMDNSPSLEFLGVQYISYEWYSQCIQTPGFVAGLSEDLYVQVLWFLAEYWERGVSTNIHLFLLFKYECNGYLPSVGWTTLSDLSSSKGLKIYFSARVEDIGWLTRWNNELGDATNCKFMPKDTQMAMKKLCYNQCTSLHTWLKHYPKIVELSVSDFIKKVIEKAKASTSKEFVIRVTQLLHFSSENNYISSIEMANVCLQLPLVNDSGCIISTCEVKLVPAAIGNWAKLMGKNPWTAQGFVTLSPAYMNPPRCAGGLKGGQEEDIKFFMNNELQAKDIPHLRPPNAMLPGFSFPIGVEKALLLLEWIQNLTMNMKVSLPTEFKRSIVEGKWLKTYRGYQSPNMSFLLDAQWFTGGVELNDLYFIDSAFYKKPMADFRDALQELGVIVEYGKGCEVVYQHLQMHTDFKAITRLYKYLQRLKWTPSDRNSVKVWVPVDGGNGGEWKDAEMCVVHDDNGLFHERLEILENTYEAALLPYFSTHLGVPLGPKVEDYCNLWLHWIVHNHSVTGQECCSVWRNFLMHWSKYSSTIRLHLGTDSLKLPTCTNNGQIELCAPNETFVPDDLRLKELFQIESSRTKFAWYPNPSDPQIQLDLLFSIYNSLGARNISQGVEKNEVSVSKDNVLHKLRLGKRLFKKGLYRIVLGYLAHHTHKLSPDKRHEIMRTLLESSAYEVTMPFMVVYSVSLMREDGQTETIEATTYSPVHWEKHKKRILMHKSDGRNKRAKVSLATNFAETISRGLLPEYPSLVAGLSEMLKFGYILGFDEDVVNPMPQYKNFLLFEEDENFLSPFFQESNEDHVREQFSPEGWEKRLHVFQQAMDNMKEPASNSMKMKLVKLLFPSATPDKQHPKSCSGIHLMKVLGDACLKMLIASEVLGACDDETGEVMSFKLDNLISEEVLELGKCFGQGGNTNQAPSAAAVQECDFEMLKAIAGAATLRFYEAEV</sequence>
<reference evidence="2 3" key="1">
    <citation type="journal article" date="2021" name="Nat. Plants">
        <title>The Taxus genome provides insights into paclitaxel biosynthesis.</title>
        <authorList>
            <person name="Xiong X."/>
            <person name="Gou J."/>
            <person name="Liao Q."/>
            <person name="Li Y."/>
            <person name="Zhou Q."/>
            <person name="Bi G."/>
            <person name="Li C."/>
            <person name="Du R."/>
            <person name="Wang X."/>
            <person name="Sun T."/>
            <person name="Guo L."/>
            <person name="Liang H."/>
            <person name="Lu P."/>
            <person name="Wu Y."/>
            <person name="Zhang Z."/>
            <person name="Ro D.K."/>
            <person name="Shang Y."/>
            <person name="Huang S."/>
            <person name="Yan J."/>
        </authorList>
    </citation>
    <scope>NUCLEOTIDE SEQUENCE [LARGE SCALE GENOMIC DNA]</scope>
    <source>
        <strain evidence="2">Ta-2019</strain>
    </source>
</reference>
<evidence type="ECO:0000313" key="2">
    <source>
        <dbReference type="EMBL" id="KAH9328704.1"/>
    </source>
</evidence>
<evidence type="ECO:0000313" key="3">
    <source>
        <dbReference type="Proteomes" id="UP000824469"/>
    </source>
</evidence>
<dbReference type="InterPro" id="IPR036890">
    <property type="entry name" value="HATPase_C_sf"/>
</dbReference>
<evidence type="ECO:0000259" key="1">
    <source>
        <dbReference type="Pfam" id="PF25794"/>
    </source>
</evidence>
<dbReference type="OMA" id="FRSPRDC"/>
<protein>
    <recommendedName>
        <fullName evidence="1">Sacsin/Nov domain-containing protein</fullName>
    </recommendedName>
</protein>
<dbReference type="Proteomes" id="UP000824469">
    <property type="component" value="Unassembled WGS sequence"/>
</dbReference>
<name>A0AA38GS83_TAXCH</name>
<dbReference type="InterPro" id="IPR058210">
    <property type="entry name" value="SACS/Nov_dom"/>
</dbReference>
<dbReference type="InterPro" id="IPR052957">
    <property type="entry name" value="Auxin_embryo_med"/>
</dbReference>
<comment type="caution">
    <text evidence="2">The sequence shown here is derived from an EMBL/GenBank/DDBJ whole genome shotgun (WGS) entry which is preliminary data.</text>
</comment>
<dbReference type="SUPFAM" id="SSF55874">
    <property type="entry name" value="ATPase domain of HSP90 chaperone/DNA topoisomerase II/histidine kinase"/>
    <property type="match status" value="1"/>
</dbReference>
<gene>
    <name evidence="2" type="ORF">KI387_000812</name>
</gene>